<accession>A0A2T0GZZ1</accession>
<dbReference type="SUPFAM" id="SSF49785">
    <property type="entry name" value="Galactose-binding domain-like"/>
    <property type="match status" value="2"/>
</dbReference>
<dbReference type="EMBL" id="PVSR01000003">
    <property type="protein sequence ID" value="PRW64675.1"/>
    <property type="molecule type" value="Genomic_DNA"/>
</dbReference>
<dbReference type="NCBIfam" id="TIGR02961">
    <property type="entry name" value="allantoicase"/>
    <property type="match status" value="1"/>
</dbReference>
<keyword evidence="2" id="KW-0378">Hydrolase</keyword>
<comment type="similarity">
    <text evidence="1 2">Belongs to the allantoicase family.</text>
</comment>
<evidence type="ECO:0000259" key="3">
    <source>
        <dbReference type="Pfam" id="PF03561"/>
    </source>
</evidence>
<dbReference type="GO" id="GO:0004037">
    <property type="term" value="F:allantoicase activity"/>
    <property type="evidence" value="ECO:0007669"/>
    <property type="project" value="UniProtKB-UniRule"/>
</dbReference>
<keyword evidence="5" id="KW-1185">Reference proteome</keyword>
<dbReference type="Gene3D" id="2.60.120.260">
    <property type="entry name" value="Galactose-binding domain-like"/>
    <property type="match status" value="2"/>
</dbReference>
<dbReference type="Proteomes" id="UP000239352">
    <property type="component" value="Unassembled WGS sequence"/>
</dbReference>
<dbReference type="EC" id="3.5.3.4" evidence="2"/>
<dbReference type="InterPro" id="IPR008979">
    <property type="entry name" value="Galactose-bd-like_sf"/>
</dbReference>
<feature type="domain" description="Allantoicase" evidence="3">
    <location>
        <begin position="28"/>
        <end position="177"/>
    </location>
</feature>
<comment type="catalytic activity">
    <reaction evidence="2">
        <text>allantoate + H2O = (S)-ureidoglycolate + urea</text>
        <dbReference type="Rhea" id="RHEA:11016"/>
        <dbReference type="ChEBI" id="CHEBI:15377"/>
        <dbReference type="ChEBI" id="CHEBI:16199"/>
        <dbReference type="ChEBI" id="CHEBI:17536"/>
        <dbReference type="ChEBI" id="CHEBI:57296"/>
        <dbReference type="EC" id="3.5.3.4"/>
    </reaction>
</comment>
<dbReference type="InterPro" id="IPR005164">
    <property type="entry name" value="Allantoicase"/>
</dbReference>
<dbReference type="InterPro" id="IPR015908">
    <property type="entry name" value="Allantoicase_dom"/>
</dbReference>
<comment type="caution">
    <text evidence="4">The sequence shown here is derived from an EMBL/GenBank/DDBJ whole genome shotgun (WGS) entry which is preliminary data.</text>
</comment>
<dbReference type="HAMAP" id="MF_00813">
    <property type="entry name" value="Allantoicase"/>
    <property type="match status" value="1"/>
</dbReference>
<organism evidence="4 5">
    <name type="scientific">Actinopolyspora mortivallis</name>
    <dbReference type="NCBI Taxonomy" id="33906"/>
    <lineage>
        <taxon>Bacteria</taxon>
        <taxon>Bacillati</taxon>
        <taxon>Actinomycetota</taxon>
        <taxon>Actinomycetes</taxon>
        <taxon>Actinopolysporales</taxon>
        <taxon>Actinopolysporaceae</taxon>
        <taxon>Actinopolyspora</taxon>
    </lineage>
</organism>
<protein>
    <recommendedName>
        <fullName evidence="2">Probable allantoicase</fullName>
        <ecNumber evidence="2">3.5.3.4</ecNumber>
    </recommendedName>
    <alternativeName>
        <fullName evidence="2">Allantoate amidinohydrolase</fullName>
    </alternativeName>
</protein>
<dbReference type="RefSeq" id="WP_106112708.1">
    <property type="nucleotide sequence ID" value="NZ_PVSR01000003.1"/>
</dbReference>
<dbReference type="Pfam" id="PF03561">
    <property type="entry name" value="Allantoicase"/>
    <property type="match status" value="2"/>
</dbReference>
<gene>
    <name evidence="2" type="primary">alc</name>
    <name evidence="4" type="ORF">CEP50_04845</name>
</gene>
<dbReference type="InParanoid" id="A0A2T0GZZ1"/>
<evidence type="ECO:0000313" key="4">
    <source>
        <dbReference type="EMBL" id="PRW64675.1"/>
    </source>
</evidence>
<evidence type="ECO:0000256" key="1">
    <source>
        <dbReference type="ARBA" id="ARBA00009242"/>
    </source>
</evidence>
<keyword evidence="2" id="KW-0659">Purine metabolism</keyword>
<evidence type="ECO:0000313" key="5">
    <source>
        <dbReference type="Proteomes" id="UP000239352"/>
    </source>
</evidence>
<sequence>MSQHQRSATADNDAYRSSLPDLASRVFGGSVGYANDELFAERENLVKPEEPTYQPYSFGHKGQIYDGWETRRRREAGFDHAVIALGLPGLIRRLVVDTSFFKGNYPPKVSVQARALEGYPDPAELDEQGWEEILPPTPVEGHSRNVFDVDPPHRYTHVRLCMHPDGGVARLRVHGEPVADPRWTSDRFDLAALENGGSVTGCSNMFFSSPSNLLAPGLARVMGEGWETARRRDDGNDWVSVRLAAAGVVDRAELDTSHFKGNAPGWAALSGCDARKEDPEDPAAWTELLPRTRLLPDTRHRFRLPARREVTHVRLDVFPDGGMARLRLYGRAAESGVRELAARWFNSMPPEQARAVLTSDGGLDDGAAEALLARRPLPLGEELPEQLRALLDS</sequence>
<dbReference type="AlphaFoldDB" id="A0A2T0GZZ1"/>
<dbReference type="PANTHER" id="PTHR12045">
    <property type="entry name" value="ALLANTOICASE"/>
    <property type="match status" value="1"/>
</dbReference>
<comment type="pathway">
    <text evidence="2">Nitrogen metabolism; (S)-allantoin degradation; (S)-ureidoglycolate from allantoate (aminidohydrolase route): step 1/1.</text>
</comment>
<dbReference type="STRING" id="1050202.GCA_000384035_00313"/>
<feature type="domain" description="Allantoicase" evidence="3">
    <location>
        <begin position="196"/>
        <end position="332"/>
    </location>
</feature>
<dbReference type="PIRSF" id="PIRSF016516">
    <property type="entry name" value="Allantoicase"/>
    <property type="match status" value="1"/>
</dbReference>
<name>A0A2T0GZZ1_ACTMO</name>
<evidence type="ECO:0000256" key="2">
    <source>
        <dbReference type="HAMAP-Rule" id="MF_00813"/>
    </source>
</evidence>
<proteinExistence type="inferred from homology"/>
<dbReference type="GO" id="GO:0006144">
    <property type="term" value="P:purine nucleobase metabolic process"/>
    <property type="evidence" value="ECO:0007669"/>
    <property type="project" value="UniProtKB-KW"/>
</dbReference>
<dbReference type="UniPathway" id="UPA00395">
    <property type="reaction ID" value="UER00654"/>
</dbReference>
<dbReference type="PANTHER" id="PTHR12045:SF3">
    <property type="entry name" value="INACTIVE ALLANTOICASE-RELATED"/>
    <property type="match status" value="1"/>
</dbReference>
<dbReference type="GO" id="GO:0000256">
    <property type="term" value="P:allantoin catabolic process"/>
    <property type="evidence" value="ECO:0007669"/>
    <property type="project" value="UniProtKB-UniRule"/>
</dbReference>
<reference evidence="4 5" key="1">
    <citation type="submission" date="2018-03" db="EMBL/GenBank/DDBJ databases">
        <title>Actinopolyspora mortivallis from Sahara, screening for active biomolecules.</title>
        <authorList>
            <person name="Selama O."/>
            <person name="Wellington E.M.H."/>
            <person name="Hacene H."/>
        </authorList>
    </citation>
    <scope>NUCLEOTIDE SEQUENCE [LARGE SCALE GENOMIC DNA]</scope>
    <source>
        <strain evidence="4 5">M5A</strain>
    </source>
</reference>